<dbReference type="Proteomes" id="UP000814243">
    <property type="component" value="Unassembled WGS sequence"/>
</dbReference>
<dbReference type="AlphaFoldDB" id="A0A922MLM7"/>
<gene>
    <name evidence="1" type="ORF">HF086_013987</name>
</gene>
<comment type="caution">
    <text evidence="1">The sequence shown here is derived from an EMBL/GenBank/DDBJ whole genome shotgun (WGS) entry which is preliminary data.</text>
</comment>
<proteinExistence type="predicted"/>
<accession>A0A922MLM7</accession>
<protein>
    <submittedName>
        <fullName evidence="1">Uncharacterized protein</fullName>
    </submittedName>
</protein>
<reference evidence="1" key="1">
    <citation type="journal article" date="2021" name="G3 (Bethesda)">
        <title>Genome and transcriptome analysis of the beet armyworm Spodoptera exigua reveals targets for pest control. .</title>
        <authorList>
            <person name="Simon S."/>
            <person name="Breeschoten T."/>
            <person name="Jansen H.J."/>
            <person name="Dirks R.P."/>
            <person name="Schranz M.E."/>
            <person name="Ros V.I.D."/>
        </authorList>
    </citation>
    <scope>NUCLEOTIDE SEQUENCE</scope>
    <source>
        <strain evidence="1">TB_SE_WUR_2020</strain>
    </source>
</reference>
<dbReference type="EMBL" id="JACEFF010000377">
    <property type="protein sequence ID" value="KAH9638715.1"/>
    <property type="molecule type" value="Genomic_DNA"/>
</dbReference>
<organism evidence="1 2">
    <name type="scientific">Spodoptera exigua</name>
    <name type="common">Beet armyworm</name>
    <name type="synonym">Noctua fulgens</name>
    <dbReference type="NCBI Taxonomy" id="7107"/>
    <lineage>
        <taxon>Eukaryota</taxon>
        <taxon>Metazoa</taxon>
        <taxon>Ecdysozoa</taxon>
        <taxon>Arthropoda</taxon>
        <taxon>Hexapoda</taxon>
        <taxon>Insecta</taxon>
        <taxon>Pterygota</taxon>
        <taxon>Neoptera</taxon>
        <taxon>Endopterygota</taxon>
        <taxon>Lepidoptera</taxon>
        <taxon>Glossata</taxon>
        <taxon>Ditrysia</taxon>
        <taxon>Noctuoidea</taxon>
        <taxon>Noctuidae</taxon>
        <taxon>Amphipyrinae</taxon>
        <taxon>Spodoptera</taxon>
    </lineage>
</organism>
<evidence type="ECO:0000313" key="2">
    <source>
        <dbReference type="Proteomes" id="UP000814243"/>
    </source>
</evidence>
<name>A0A922MLM7_SPOEX</name>
<evidence type="ECO:0000313" key="1">
    <source>
        <dbReference type="EMBL" id="KAH9638715.1"/>
    </source>
</evidence>
<sequence length="84" mass="9488">MPYMIMYDIAASYPEQPPCWWLDQPGRFLPMPIARRTISAGFQPTSAADVWKVREVLTRGILLTHSLATSVDYLCVMQGLLDEG</sequence>